<evidence type="ECO:0000256" key="4">
    <source>
        <dbReference type="ARBA" id="ARBA00023180"/>
    </source>
</evidence>
<comment type="caution">
    <text evidence="10">The sequence shown here is derived from an EMBL/GenBank/DDBJ whole genome shotgun (WGS) entry which is preliminary data.</text>
</comment>
<dbReference type="PROSITE" id="PS50027">
    <property type="entry name" value="EGF_LAM_2"/>
    <property type="match status" value="1"/>
</dbReference>
<dbReference type="InterPro" id="IPR056863">
    <property type="entry name" value="LMN_ATRN_NET-like_EGF"/>
</dbReference>
<dbReference type="SMART" id="SM00180">
    <property type="entry name" value="EGF_Lam"/>
    <property type="match status" value="2"/>
</dbReference>
<evidence type="ECO:0000313" key="11">
    <source>
        <dbReference type="Proteomes" id="UP000677803"/>
    </source>
</evidence>
<protein>
    <submittedName>
        <fullName evidence="10">(Atlantic silverside) hypothetical protein</fullName>
    </submittedName>
</protein>
<dbReference type="GO" id="GO:0007409">
    <property type="term" value="P:axonogenesis"/>
    <property type="evidence" value="ECO:0007669"/>
    <property type="project" value="TreeGrafter"/>
</dbReference>
<feature type="domain" description="Laminin EGF-like" evidence="9">
    <location>
        <begin position="87"/>
        <end position="131"/>
    </location>
</feature>
<dbReference type="GO" id="GO:0009887">
    <property type="term" value="P:animal organ morphogenesis"/>
    <property type="evidence" value="ECO:0007669"/>
    <property type="project" value="TreeGrafter"/>
</dbReference>
<name>A0A8S4AMC0_9TELE</name>
<evidence type="ECO:0000259" key="9">
    <source>
        <dbReference type="PROSITE" id="PS50027"/>
    </source>
</evidence>
<dbReference type="Proteomes" id="UP000677803">
    <property type="component" value="Unassembled WGS sequence"/>
</dbReference>
<dbReference type="PROSITE" id="PS50026">
    <property type="entry name" value="EGF_3"/>
    <property type="match status" value="1"/>
</dbReference>
<evidence type="ECO:0000313" key="10">
    <source>
        <dbReference type="EMBL" id="CAG5895744.1"/>
    </source>
</evidence>
<evidence type="ECO:0000256" key="2">
    <source>
        <dbReference type="ARBA" id="ARBA00022737"/>
    </source>
</evidence>
<keyword evidence="1" id="KW-0732">Signal</keyword>
<dbReference type="OrthoDB" id="9981301at2759"/>
<dbReference type="Pfam" id="PF00053">
    <property type="entry name" value="EGF_laminin"/>
    <property type="match status" value="1"/>
</dbReference>
<dbReference type="SMART" id="SM00181">
    <property type="entry name" value="EGF"/>
    <property type="match status" value="2"/>
</dbReference>
<dbReference type="Gene3D" id="2.10.25.10">
    <property type="entry name" value="Laminin"/>
    <property type="match status" value="3"/>
</dbReference>
<keyword evidence="5 7" id="KW-0424">Laminin EGF-like domain</keyword>
<feature type="non-terminal residue" evidence="10">
    <location>
        <position position="215"/>
    </location>
</feature>
<keyword evidence="6" id="KW-0245">EGF-like domain</keyword>
<evidence type="ECO:0000256" key="6">
    <source>
        <dbReference type="PROSITE-ProRule" id="PRU00076"/>
    </source>
</evidence>
<dbReference type="FunFam" id="2.10.25.10:FF:000502">
    <property type="entry name" value="Netrin G1"/>
    <property type="match status" value="1"/>
</dbReference>
<feature type="disulfide bond" evidence="7">
    <location>
        <begin position="87"/>
        <end position="99"/>
    </location>
</feature>
<keyword evidence="2" id="KW-0677">Repeat</keyword>
<evidence type="ECO:0000259" key="8">
    <source>
        <dbReference type="PROSITE" id="PS50026"/>
    </source>
</evidence>
<evidence type="ECO:0000256" key="5">
    <source>
        <dbReference type="ARBA" id="ARBA00023292"/>
    </source>
</evidence>
<evidence type="ECO:0000256" key="1">
    <source>
        <dbReference type="ARBA" id="ARBA00022729"/>
    </source>
</evidence>
<dbReference type="FunFam" id="2.10.25.10:FF:000112">
    <property type="entry name" value="Netrin G1"/>
    <property type="match status" value="1"/>
</dbReference>
<keyword evidence="4" id="KW-0325">Glycoprotein</keyword>
<dbReference type="PROSITE" id="PS00022">
    <property type="entry name" value="EGF_1"/>
    <property type="match status" value="1"/>
</dbReference>
<dbReference type="PROSITE" id="PS01248">
    <property type="entry name" value="EGF_LAM_1"/>
    <property type="match status" value="2"/>
</dbReference>
<gene>
    <name evidence="10" type="ORF">MMEN_LOCUS6825</name>
</gene>
<feature type="disulfide bond" evidence="6">
    <location>
        <begin position="155"/>
        <end position="164"/>
    </location>
</feature>
<dbReference type="InterPro" id="IPR050440">
    <property type="entry name" value="Laminin/Netrin_ECM"/>
</dbReference>
<dbReference type="PANTHER" id="PTHR10574:SF28">
    <property type="entry name" value="NETRIN-G1"/>
    <property type="match status" value="1"/>
</dbReference>
<dbReference type="AlphaFoldDB" id="A0A8S4AMC0"/>
<keyword evidence="11" id="KW-1185">Reference proteome</keyword>
<dbReference type="PANTHER" id="PTHR10574">
    <property type="entry name" value="NETRIN/LAMININ-RELATED"/>
    <property type="match status" value="1"/>
</dbReference>
<dbReference type="Pfam" id="PF24973">
    <property type="entry name" value="EGF_LMN_ATRN"/>
    <property type="match status" value="1"/>
</dbReference>
<keyword evidence="3 6" id="KW-1015">Disulfide bond</keyword>
<comment type="caution">
    <text evidence="6">Lacks conserved residue(s) required for the propagation of feature annotation.</text>
</comment>
<dbReference type="CDD" id="cd00055">
    <property type="entry name" value="EGF_Lam"/>
    <property type="match status" value="1"/>
</dbReference>
<dbReference type="FunFam" id="2.10.25.10:FF:000180">
    <property type="entry name" value="Netrin G2"/>
    <property type="match status" value="1"/>
</dbReference>
<organism evidence="10 11">
    <name type="scientific">Menidia menidia</name>
    <name type="common">Atlantic silverside</name>
    <dbReference type="NCBI Taxonomy" id="238744"/>
    <lineage>
        <taxon>Eukaryota</taxon>
        <taxon>Metazoa</taxon>
        <taxon>Chordata</taxon>
        <taxon>Craniata</taxon>
        <taxon>Vertebrata</taxon>
        <taxon>Euteleostomi</taxon>
        <taxon>Actinopterygii</taxon>
        <taxon>Neopterygii</taxon>
        <taxon>Teleostei</taxon>
        <taxon>Neoteleostei</taxon>
        <taxon>Acanthomorphata</taxon>
        <taxon>Ovalentaria</taxon>
        <taxon>Atherinomorphae</taxon>
        <taxon>Atheriniformes</taxon>
        <taxon>Atherinopsidae</taxon>
        <taxon>Menidiinae</taxon>
        <taxon>Menidia</taxon>
    </lineage>
</organism>
<evidence type="ECO:0000256" key="7">
    <source>
        <dbReference type="PROSITE-ProRule" id="PRU00460"/>
    </source>
</evidence>
<dbReference type="InterPro" id="IPR002049">
    <property type="entry name" value="LE_dom"/>
</dbReference>
<reference evidence="10" key="1">
    <citation type="submission" date="2021-05" db="EMBL/GenBank/DDBJ databases">
        <authorList>
            <person name="Tigano A."/>
        </authorList>
    </citation>
    <scope>NUCLEOTIDE SEQUENCE</scope>
</reference>
<feature type="domain" description="EGF-like" evidence="8">
    <location>
        <begin position="130"/>
        <end position="165"/>
    </location>
</feature>
<evidence type="ECO:0000256" key="3">
    <source>
        <dbReference type="ARBA" id="ARBA00023157"/>
    </source>
</evidence>
<feature type="disulfide bond" evidence="7">
    <location>
        <begin position="107"/>
        <end position="116"/>
    </location>
</feature>
<feature type="non-terminal residue" evidence="10">
    <location>
        <position position="1"/>
    </location>
</feature>
<accession>A0A8S4AMC0</accession>
<dbReference type="InterPro" id="IPR000742">
    <property type="entry name" value="EGF"/>
</dbReference>
<dbReference type="SUPFAM" id="SSF57196">
    <property type="entry name" value="EGF/Laminin"/>
    <property type="match status" value="2"/>
</dbReference>
<dbReference type="EMBL" id="CAJRST010006668">
    <property type="protein sequence ID" value="CAG5895744.1"/>
    <property type="molecule type" value="Genomic_DNA"/>
</dbReference>
<proteinExistence type="predicted"/>
<sequence>FAAPTFLPRLFLFPLSLPSFPYTLPLRLQDCECFGHSNRCIYMEVLNTVICVGCKHNTRGQHCQLCKLGYYRNASAELDDENVCIDCNCNPFGSVSDGCNGTGFCICKEGTTGPKCQECLPGYLWDDGCKSRVCDNELLRCQNGGVCVNNVRCNCPSAYKGVLCEKPRCESELGGCKGPDSGQAPLMPPSSSSLLTLLLLGSTLLREASCWPAAL</sequence>
<dbReference type="GO" id="GO:0009888">
    <property type="term" value="P:tissue development"/>
    <property type="evidence" value="ECO:0007669"/>
    <property type="project" value="TreeGrafter"/>
</dbReference>